<feature type="signal peptide" evidence="4">
    <location>
        <begin position="1"/>
        <end position="16"/>
    </location>
</feature>
<keyword evidence="2" id="KW-0378">Hydrolase</keyword>
<dbReference type="SUPFAM" id="SSF53474">
    <property type="entry name" value="alpha/beta-Hydrolases"/>
    <property type="match status" value="1"/>
</dbReference>
<accession>A0ABR3X849</accession>
<dbReference type="Gene3D" id="3.40.50.1820">
    <property type="entry name" value="alpha/beta hydrolase"/>
    <property type="match status" value="1"/>
</dbReference>
<evidence type="ECO:0000256" key="4">
    <source>
        <dbReference type="SAM" id="SignalP"/>
    </source>
</evidence>
<feature type="domain" description="Fungal lipase-type" evidence="5">
    <location>
        <begin position="79"/>
        <end position="216"/>
    </location>
</feature>
<comment type="caution">
    <text evidence="6">The sequence shown here is derived from an EMBL/GenBank/DDBJ whole genome shotgun (WGS) entry which is preliminary data.</text>
</comment>
<proteinExistence type="predicted"/>
<feature type="chain" id="PRO_5045791613" description="Fungal lipase-type domain-containing protein" evidence="4">
    <location>
        <begin position="17"/>
        <end position="288"/>
    </location>
</feature>
<organism evidence="6 7">
    <name type="scientific">Diaporthe australafricana</name>
    <dbReference type="NCBI Taxonomy" id="127596"/>
    <lineage>
        <taxon>Eukaryota</taxon>
        <taxon>Fungi</taxon>
        <taxon>Dikarya</taxon>
        <taxon>Ascomycota</taxon>
        <taxon>Pezizomycotina</taxon>
        <taxon>Sordariomycetes</taxon>
        <taxon>Sordariomycetidae</taxon>
        <taxon>Diaporthales</taxon>
        <taxon>Diaporthaceae</taxon>
        <taxon>Diaporthe</taxon>
    </lineage>
</organism>
<evidence type="ECO:0000256" key="1">
    <source>
        <dbReference type="ARBA" id="ARBA00022729"/>
    </source>
</evidence>
<evidence type="ECO:0000256" key="3">
    <source>
        <dbReference type="SAM" id="MobiDB-lite"/>
    </source>
</evidence>
<evidence type="ECO:0000259" key="5">
    <source>
        <dbReference type="Pfam" id="PF01764"/>
    </source>
</evidence>
<evidence type="ECO:0000256" key="2">
    <source>
        <dbReference type="ARBA" id="ARBA00022801"/>
    </source>
</evidence>
<dbReference type="Pfam" id="PF01764">
    <property type="entry name" value="Lipase_3"/>
    <property type="match status" value="1"/>
</dbReference>
<name>A0ABR3X849_9PEZI</name>
<feature type="region of interest" description="Disordered" evidence="3">
    <location>
        <begin position="227"/>
        <end position="253"/>
    </location>
</feature>
<dbReference type="InterPro" id="IPR002921">
    <property type="entry name" value="Fungal_lipase-type"/>
</dbReference>
<keyword evidence="7" id="KW-1185">Reference proteome</keyword>
<dbReference type="PANTHER" id="PTHR46640:SF1">
    <property type="entry name" value="FUNGAL LIPASE-LIKE DOMAIN-CONTAINING PROTEIN-RELATED"/>
    <property type="match status" value="1"/>
</dbReference>
<dbReference type="CDD" id="cd00519">
    <property type="entry name" value="Lipase_3"/>
    <property type="match status" value="1"/>
</dbReference>
<protein>
    <recommendedName>
        <fullName evidence="5">Fungal lipase-type domain-containing protein</fullName>
    </recommendedName>
</protein>
<sequence length="288" mass="30698">MRSLTFASLLLPGVLAQKTQVSTTVYDQLSRYAQFASASYSSDCADPPFGSTVEKYFDEKSTDTQVTLFRDDAAQEYILSFRGTSNVQDFVTDLDQTLVSCSAADGISCLGCTCAQGYLGQYVSVQDDIANTLSTSLASNPGYKLIVTGHSMGGALASLAAASLQGQNFTLTAYTYGQPRTGDQAYADYVDTVFPGANTMFRATHKNDGVPQIPAQSDGYRHHSTEYWESDDSDTSATTYQCTGQEPQDCNQSEPGYGIGNGGIGINLAHLTYFGTSIGNPLNANAAC</sequence>
<evidence type="ECO:0000313" key="7">
    <source>
        <dbReference type="Proteomes" id="UP001583177"/>
    </source>
</evidence>
<evidence type="ECO:0000313" key="6">
    <source>
        <dbReference type="EMBL" id="KAL1871919.1"/>
    </source>
</evidence>
<feature type="compositionally biased region" description="Polar residues" evidence="3">
    <location>
        <begin position="235"/>
        <end position="253"/>
    </location>
</feature>
<dbReference type="InterPro" id="IPR029058">
    <property type="entry name" value="AB_hydrolase_fold"/>
</dbReference>
<keyword evidence="1 4" id="KW-0732">Signal</keyword>
<reference evidence="6 7" key="1">
    <citation type="journal article" date="2024" name="IMA Fungus">
        <title>IMA Genome - F19 : A genome assembly and annotation guide to empower mycologists, including annotated draft genome sequences of Ceratocystis pirilliformis, Diaporthe australafricana, Fusarium ophioides, Paecilomyces lecythidis, and Sporothrix stenoceras.</title>
        <authorList>
            <person name="Aylward J."/>
            <person name="Wilson A.M."/>
            <person name="Visagie C.M."/>
            <person name="Spraker J."/>
            <person name="Barnes I."/>
            <person name="Buitendag C."/>
            <person name="Ceriani C."/>
            <person name="Del Mar Angel L."/>
            <person name="du Plessis D."/>
            <person name="Fuchs T."/>
            <person name="Gasser K."/>
            <person name="Kramer D."/>
            <person name="Li W."/>
            <person name="Munsamy K."/>
            <person name="Piso A."/>
            <person name="Price J.L."/>
            <person name="Sonnekus B."/>
            <person name="Thomas C."/>
            <person name="van der Nest A."/>
            <person name="van Dijk A."/>
            <person name="van Heerden A."/>
            <person name="van Vuuren N."/>
            <person name="Yilmaz N."/>
            <person name="Duong T.A."/>
            <person name="van der Merwe N.A."/>
            <person name="Wingfield M.J."/>
            <person name="Wingfield B.D."/>
        </authorList>
    </citation>
    <scope>NUCLEOTIDE SEQUENCE [LARGE SCALE GENOMIC DNA]</scope>
    <source>
        <strain evidence="6 7">CMW 18300</strain>
    </source>
</reference>
<dbReference type="PANTHER" id="PTHR46640">
    <property type="entry name" value="TRIACYLGLYCEROL LIPASE, PUTATIVE (AFU_ORTHOLOGUE AFUA_6G06510)-RELATED"/>
    <property type="match status" value="1"/>
</dbReference>
<dbReference type="InterPro" id="IPR051299">
    <property type="entry name" value="AB_hydrolase_lip/est"/>
</dbReference>
<dbReference type="EMBL" id="JAWRVE010000031">
    <property type="protein sequence ID" value="KAL1871919.1"/>
    <property type="molecule type" value="Genomic_DNA"/>
</dbReference>
<gene>
    <name evidence="6" type="ORF">Daus18300_004553</name>
</gene>
<dbReference type="Proteomes" id="UP001583177">
    <property type="component" value="Unassembled WGS sequence"/>
</dbReference>